<accession>A0A953I2L2</accession>
<dbReference type="Gene3D" id="3.40.710.10">
    <property type="entry name" value="DD-peptidase/beta-lactamase superfamily"/>
    <property type="match status" value="1"/>
</dbReference>
<sequence>MRRTWRYVLFTLLALFVLSGAGVAVFVAQTIAAAPELSELNWATSTVIYDREGNEVYRLHGGENRIPVRLSQIPEHVRNAFIAVEDPRFRSHFGLDPRGLARAAWRTGLYLLGLPGGRVEGGSTISQQLARSGWLTQEVTLRRKLQEAWIAIQLERKFSKDQILEMYLNQIYFGQGAYGIQAAAETFFGKDVGQLNIAEAAQLAGMVNGPSIYDPYVDMEASLERRAVVLDAMLREGVITREQYEEAMAFRPTLANTFEGGEDRQEGNDFIDYVISILTDAQPGLAERYGIRLRDPQSVARAGLKVYTTLDPTLQALAEQALVEQMAAADEAYGIPAEGPRPEAAAVVMNPRTGEVLALVGGRTREGMLEFNRATDALRQPGSAIKPIVAYLPALEAGLSPATILDDAPVRLSNDGTTVWPQNFDFRYQGLKPARWGVEQSVNPMAVRAMQFGGGPWEGAALARKMGLTTILPEDENLALALGGIERGVSVLDLTAAYAAIANLGLKVDPVVITRIVDRTGEVLFEARPRQEQVVSPGAAYLMIDMMKGVIRRGTAYAFTGGFRGWPAAGKTGTTEENRDAWFIGFTPDLVTGVWTGYDDPGNPLPWTGAYVPVQIWNRIMTQAVTERPEDWPRPAEVVDVAVCRLTGMLPDANCPPEQVVTELFLAGHEPSGPGNLLVKAKVVQVTVPAQDGRPAYQQWQLWQPGCPGTPVERLFIRRPEPLVRHPTDPWNPRYLPADWADELPAVTCQPQPRARWNWLTLPGGWWGTRDGAEEPEGAGLPDEEFDLPAGPDLEEPLR</sequence>
<evidence type="ECO:0000256" key="9">
    <source>
        <dbReference type="ARBA" id="ARBA00022645"/>
    </source>
</evidence>
<evidence type="ECO:0000259" key="29">
    <source>
        <dbReference type="Pfam" id="PF00912"/>
    </source>
</evidence>
<dbReference type="RefSeq" id="WP_011194571.1">
    <property type="nucleotide sequence ID" value="NZ_JACSIR010000128.1"/>
</dbReference>
<dbReference type="GO" id="GO:0008955">
    <property type="term" value="F:peptidoglycan glycosyltransferase activity"/>
    <property type="evidence" value="ECO:0007669"/>
    <property type="project" value="UniProtKB-EC"/>
</dbReference>
<organism evidence="30 31">
    <name type="scientific">Symbiobacterium thermophilum</name>
    <dbReference type="NCBI Taxonomy" id="2734"/>
    <lineage>
        <taxon>Bacteria</taxon>
        <taxon>Bacillati</taxon>
        <taxon>Bacillota</taxon>
        <taxon>Clostridia</taxon>
        <taxon>Eubacteriales</taxon>
        <taxon>Symbiobacteriaceae</taxon>
        <taxon>Symbiobacterium</taxon>
    </lineage>
</organism>
<evidence type="ECO:0000256" key="3">
    <source>
        <dbReference type="ARBA" id="ARBA00004752"/>
    </source>
</evidence>
<evidence type="ECO:0000313" key="31">
    <source>
        <dbReference type="Proteomes" id="UP000732377"/>
    </source>
</evidence>
<keyword evidence="13" id="KW-0812">Transmembrane</keyword>
<dbReference type="AlphaFoldDB" id="A0A953I2L2"/>
<evidence type="ECO:0000256" key="7">
    <source>
        <dbReference type="ARBA" id="ARBA00018638"/>
    </source>
</evidence>
<dbReference type="GO" id="GO:0030288">
    <property type="term" value="C:outer membrane-bounded periplasmic space"/>
    <property type="evidence" value="ECO:0007669"/>
    <property type="project" value="TreeGrafter"/>
</dbReference>
<comment type="function">
    <text evidence="1">Cell wall formation. Synthesis of cross-linked peptidoglycan from the lipid intermediates. The enzyme has a penicillin-insensitive transglycosylase N-terminal domain (formation of linear glycan strands) and a penicillin-sensitive transpeptidase C-terminal domain (cross-linking of the peptide subunits).</text>
</comment>
<comment type="pathway">
    <text evidence="26">Glycan biosynthesis.</text>
</comment>
<keyword evidence="17" id="KW-0573">Peptidoglycan synthesis</keyword>
<comment type="catalytic activity">
    <reaction evidence="25">
        <text>[GlcNAc-(1-&gt;4)-Mur2Ac(oyl-L-Ala-gamma-D-Glu-L-Lys-D-Ala-D-Ala)](n)-di-trans,octa-cis-undecaprenyl diphosphate + beta-D-GlcNAc-(1-&gt;4)-Mur2Ac(oyl-L-Ala-gamma-D-Glu-L-Lys-D-Ala-D-Ala)-di-trans,octa-cis-undecaprenyl diphosphate = [GlcNAc-(1-&gt;4)-Mur2Ac(oyl-L-Ala-gamma-D-Glu-L-Lys-D-Ala-D-Ala)](n+1)-di-trans,octa-cis-undecaprenyl diphosphate + di-trans,octa-cis-undecaprenyl diphosphate + H(+)</text>
        <dbReference type="Rhea" id="RHEA:23708"/>
        <dbReference type="Rhea" id="RHEA-COMP:9602"/>
        <dbReference type="Rhea" id="RHEA-COMP:9603"/>
        <dbReference type="ChEBI" id="CHEBI:15378"/>
        <dbReference type="ChEBI" id="CHEBI:58405"/>
        <dbReference type="ChEBI" id="CHEBI:60033"/>
        <dbReference type="ChEBI" id="CHEBI:78435"/>
        <dbReference type="EC" id="2.4.99.28"/>
    </reaction>
</comment>
<dbReference type="InterPro" id="IPR050396">
    <property type="entry name" value="Glycosyltr_51/Transpeptidase"/>
</dbReference>
<evidence type="ECO:0000256" key="16">
    <source>
        <dbReference type="ARBA" id="ARBA00022968"/>
    </source>
</evidence>
<evidence type="ECO:0000256" key="11">
    <source>
        <dbReference type="ARBA" id="ARBA00022676"/>
    </source>
</evidence>
<dbReference type="GO" id="GO:0006508">
    <property type="term" value="P:proteolysis"/>
    <property type="evidence" value="ECO:0007669"/>
    <property type="project" value="UniProtKB-KW"/>
</dbReference>
<keyword evidence="22" id="KW-0961">Cell wall biogenesis/degradation</keyword>
<evidence type="ECO:0000256" key="12">
    <source>
        <dbReference type="ARBA" id="ARBA00022679"/>
    </source>
</evidence>
<reference evidence="30" key="1">
    <citation type="submission" date="2017-11" db="EMBL/GenBank/DDBJ databases">
        <title>Three new genomes from thermophilic consortium.</title>
        <authorList>
            <person name="Quaggio R."/>
            <person name="Amgarten D."/>
            <person name="Setubal J.C."/>
        </authorList>
    </citation>
    <scope>NUCLEOTIDE SEQUENCE</scope>
    <source>
        <strain evidence="30">ZCTH01-B2</strain>
    </source>
</reference>
<dbReference type="Pfam" id="PF00905">
    <property type="entry name" value="Transpeptidase"/>
    <property type="match status" value="1"/>
</dbReference>
<dbReference type="GO" id="GO:0005886">
    <property type="term" value="C:plasma membrane"/>
    <property type="evidence" value="ECO:0007669"/>
    <property type="project" value="UniProtKB-SubCell"/>
</dbReference>
<evidence type="ECO:0000256" key="20">
    <source>
        <dbReference type="ARBA" id="ARBA00023251"/>
    </source>
</evidence>
<feature type="domain" description="Glycosyl transferase family 51" evidence="29">
    <location>
        <begin position="53"/>
        <end position="233"/>
    </location>
</feature>
<dbReference type="SUPFAM" id="SSF56601">
    <property type="entry name" value="beta-lactamase/transpeptidase-like"/>
    <property type="match status" value="1"/>
</dbReference>
<dbReference type="FunFam" id="1.10.3810.10:FF:000001">
    <property type="entry name" value="Penicillin-binding protein 1A"/>
    <property type="match status" value="1"/>
</dbReference>
<keyword evidence="8" id="KW-1003">Cell membrane</keyword>
<dbReference type="GO" id="GO:0046677">
    <property type="term" value="P:response to antibiotic"/>
    <property type="evidence" value="ECO:0007669"/>
    <property type="project" value="UniProtKB-KW"/>
</dbReference>
<keyword evidence="10" id="KW-0645">Protease</keyword>
<evidence type="ECO:0000256" key="5">
    <source>
        <dbReference type="ARBA" id="ARBA00007739"/>
    </source>
</evidence>
<dbReference type="GO" id="GO:0009252">
    <property type="term" value="P:peptidoglycan biosynthetic process"/>
    <property type="evidence" value="ECO:0007669"/>
    <property type="project" value="UniProtKB-KW"/>
</dbReference>
<dbReference type="InterPro" id="IPR001460">
    <property type="entry name" value="PCN-bd_Tpept"/>
</dbReference>
<gene>
    <name evidence="30" type="ORF">CWE10_13655</name>
</gene>
<dbReference type="GO" id="GO:0008658">
    <property type="term" value="F:penicillin binding"/>
    <property type="evidence" value="ECO:0007669"/>
    <property type="project" value="InterPro"/>
</dbReference>
<evidence type="ECO:0000256" key="15">
    <source>
        <dbReference type="ARBA" id="ARBA00022960"/>
    </source>
</evidence>
<keyword evidence="14" id="KW-0378">Hydrolase</keyword>
<evidence type="ECO:0000256" key="10">
    <source>
        <dbReference type="ARBA" id="ARBA00022670"/>
    </source>
</evidence>
<dbReference type="InterPro" id="IPR012338">
    <property type="entry name" value="Beta-lactam/transpept-like"/>
</dbReference>
<evidence type="ECO:0000256" key="24">
    <source>
        <dbReference type="ARBA" id="ARBA00044770"/>
    </source>
</evidence>
<evidence type="ECO:0000256" key="2">
    <source>
        <dbReference type="ARBA" id="ARBA00004401"/>
    </source>
</evidence>
<keyword evidence="20" id="KW-0046">Antibiotic resistance</keyword>
<dbReference type="PANTHER" id="PTHR32282">
    <property type="entry name" value="BINDING PROTEIN TRANSPEPTIDASE, PUTATIVE-RELATED"/>
    <property type="match status" value="1"/>
</dbReference>
<proteinExistence type="inferred from homology"/>
<keyword evidence="11" id="KW-0328">Glycosyltransferase</keyword>
<evidence type="ECO:0000256" key="1">
    <source>
        <dbReference type="ARBA" id="ARBA00002624"/>
    </source>
</evidence>
<dbReference type="Gene3D" id="1.10.3810.10">
    <property type="entry name" value="Biosynthetic peptidoglycan transglycosylase-like"/>
    <property type="match status" value="1"/>
</dbReference>
<dbReference type="InterPro" id="IPR023346">
    <property type="entry name" value="Lysozyme-like_dom_sf"/>
</dbReference>
<protein>
    <recommendedName>
        <fullName evidence="7">Penicillin-binding protein 1A</fullName>
        <ecNumber evidence="24">2.4.99.28</ecNumber>
        <ecNumber evidence="6">3.4.16.4</ecNumber>
    </recommendedName>
</protein>
<dbReference type="GO" id="GO:0009002">
    <property type="term" value="F:serine-type D-Ala-D-Ala carboxypeptidase activity"/>
    <property type="evidence" value="ECO:0007669"/>
    <property type="project" value="UniProtKB-EC"/>
</dbReference>
<dbReference type="Pfam" id="PF00912">
    <property type="entry name" value="Transgly"/>
    <property type="match status" value="1"/>
</dbReference>
<evidence type="ECO:0000313" key="30">
    <source>
        <dbReference type="EMBL" id="MBY6277232.1"/>
    </source>
</evidence>
<evidence type="ECO:0000256" key="6">
    <source>
        <dbReference type="ARBA" id="ARBA00012448"/>
    </source>
</evidence>
<keyword evidence="21" id="KW-0511">Multifunctional enzyme</keyword>
<dbReference type="PANTHER" id="PTHR32282:SF11">
    <property type="entry name" value="PENICILLIN-BINDING PROTEIN 1B"/>
    <property type="match status" value="1"/>
</dbReference>
<evidence type="ECO:0000256" key="27">
    <source>
        <dbReference type="SAM" id="MobiDB-lite"/>
    </source>
</evidence>
<evidence type="ECO:0000256" key="8">
    <source>
        <dbReference type="ARBA" id="ARBA00022475"/>
    </source>
</evidence>
<dbReference type="InterPro" id="IPR036950">
    <property type="entry name" value="PBP_transglycosylase"/>
</dbReference>
<evidence type="ECO:0000256" key="22">
    <source>
        <dbReference type="ARBA" id="ARBA00023316"/>
    </source>
</evidence>
<evidence type="ECO:0000256" key="25">
    <source>
        <dbReference type="ARBA" id="ARBA00049902"/>
    </source>
</evidence>
<evidence type="ECO:0000259" key="28">
    <source>
        <dbReference type="Pfam" id="PF00905"/>
    </source>
</evidence>
<comment type="subcellular location">
    <subcellularLocation>
        <location evidence="2">Cell membrane</location>
        <topology evidence="2">Single-pass type II membrane protein</topology>
    </subcellularLocation>
</comment>
<keyword evidence="19" id="KW-0472">Membrane</keyword>
<dbReference type="NCBIfam" id="TIGR02074">
    <property type="entry name" value="PBP_1a_fam"/>
    <property type="match status" value="1"/>
</dbReference>
<dbReference type="GO" id="GO:0071555">
    <property type="term" value="P:cell wall organization"/>
    <property type="evidence" value="ECO:0007669"/>
    <property type="project" value="UniProtKB-KW"/>
</dbReference>
<dbReference type="SUPFAM" id="SSF53955">
    <property type="entry name" value="Lysozyme-like"/>
    <property type="match status" value="1"/>
</dbReference>
<keyword evidence="9" id="KW-0121">Carboxypeptidase</keyword>
<feature type="region of interest" description="Disordered" evidence="27">
    <location>
        <begin position="768"/>
        <end position="799"/>
    </location>
</feature>
<comment type="caution">
    <text evidence="30">The sequence shown here is derived from an EMBL/GenBank/DDBJ whole genome shotgun (WGS) entry which is preliminary data.</text>
</comment>
<keyword evidence="18" id="KW-1133">Transmembrane helix</keyword>
<dbReference type="GO" id="GO:0008360">
    <property type="term" value="P:regulation of cell shape"/>
    <property type="evidence" value="ECO:0007669"/>
    <property type="project" value="UniProtKB-KW"/>
</dbReference>
<dbReference type="EC" id="3.4.16.4" evidence="6"/>
<evidence type="ECO:0000256" key="4">
    <source>
        <dbReference type="ARBA" id="ARBA00007090"/>
    </source>
</evidence>
<keyword evidence="12" id="KW-0808">Transferase</keyword>
<dbReference type="InterPro" id="IPR001264">
    <property type="entry name" value="Glyco_trans_51"/>
</dbReference>
<dbReference type="EC" id="2.4.99.28" evidence="24"/>
<keyword evidence="15" id="KW-0133">Cell shape</keyword>
<comment type="pathway">
    <text evidence="3">Cell wall biogenesis; peptidoglycan biosynthesis.</text>
</comment>
<evidence type="ECO:0000256" key="19">
    <source>
        <dbReference type="ARBA" id="ARBA00023136"/>
    </source>
</evidence>
<dbReference type="Proteomes" id="UP000732377">
    <property type="component" value="Unassembled WGS sequence"/>
</dbReference>
<comment type="similarity">
    <text evidence="4">In the C-terminal section; belongs to the transpeptidase family.</text>
</comment>
<feature type="compositionally biased region" description="Acidic residues" evidence="27">
    <location>
        <begin position="774"/>
        <end position="787"/>
    </location>
</feature>
<evidence type="ECO:0000256" key="14">
    <source>
        <dbReference type="ARBA" id="ARBA00022801"/>
    </source>
</evidence>
<evidence type="ECO:0000256" key="13">
    <source>
        <dbReference type="ARBA" id="ARBA00022692"/>
    </source>
</evidence>
<feature type="domain" description="Penicillin-binding protein transpeptidase" evidence="28">
    <location>
        <begin position="345"/>
        <end position="589"/>
    </location>
</feature>
<keyword evidence="16" id="KW-0735">Signal-anchor</keyword>
<evidence type="ECO:0000256" key="21">
    <source>
        <dbReference type="ARBA" id="ARBA00023268"/>
    </source>
</evidence>
<evidence type="ECO:0000256" key="26">
    <source>
        <dbReference type="ARBA" id="ARBA00060592"/>
    </source>
</evidence>
<dbReference type="OMA" id="YDFNRAY"/>
<dbReference type="EMBL" id="PIUK01000153">
    <property type="protein sequence ID" value="MBY6277232.1"/>
    <property type="molecule type" value="Genomic_DNA"/>
</dbReference>
<comment type="catalytic activity">
    <reaction evidence="23">
        <text>Preferential cleavage: (Ac)2-L-Lys-D-Ala-|-D-Ala. Also transpeptidation of peptidyl-alanyl moieties that are N-acyl substituents of D-alanine.</text>
        <dbReference type="EC" id="3.4.16.4"/>
    </reaction>
</comment>
<name>A0A953I2L2_SYMTR</name>
<comment type="similarity">
    <text evidence="5">In the N-terminal section; belongs to the glycosyltransferase 51 family.</text>
</comment>
<evidence type="ECO:0000256" key="17">
    <source>
        <dbReference type="ARBA" id="ARBA00022984"/>
    </source>
</evidence>
<evidence type="ECO:0000256" key="23">
    <source>
        <dbReference type="ARBA" id="ARBA00034000"/>
    </source>
</evidence>
<evidence type="ECO:0000256" key="18">
    <source>
        <dbReference type="ARBA" id="ARBA00022989"/>
    </source>
</evidence>